<dbReference type="Pfam" id="PF10433">
    <property type="entry name" value="Beta-prop_RSE1_1st"/>
    <property type="match status" value="1"/>
</dbReference>
<reference evidence="7 8" key="2">
    <citation type="submission" date="2016-08" db="EMBL/GenBank/DDBJ databases">
        <title>Pervasive Adenine N6-methylation of Active Genes in Fungi.</title>
        <authorList>
            <consortium name="DOE Joint Genome Institute"/>
            <person name="Mondo S.J."/>
            <person name="Dannebaum R.O."/>
            <person name="Kuo R.C."/>
            <person name="Labutti K."/>
            <person name="Haridas S."/>
            <person name="Kuo A."/>
            <person name="Salamov A."/>
            <person name="Ahrendt S.R."/>
            <person name="Lipzen A."/>
            <person name="Sullivan W."/>
            <person name="Andreopoulos W.B."/>
            <person name="Clum A."/>
            <person name="Lindquist E."/>
            <person name="Daum C."/>
            <person name="Ramamoorthy G.K."/>
            <person name="Gryganskyi A."/>
            <person name="Culley D."/>
            <person name="Magnuson J.K."/>
            <person name="James T.Y."/>
            <person name="O'Malley M.A."/>
            <person name="Stajich J.E."/>
            <person name="Spatafora J.W."/>
            <person name="Visel A."/>
            <person name="Grigoriev I.V."/>
        </authorList>
    </citation>
    <scope>NUCLEOTIDE SEQUENCE [LARGE SCALE GENOMIC DNA]</scope>
    <source>
        <strain evidence="8">finn</strain>
    </source>
</reference>
<dbReference type="GO" id="GO:0003676">
    <property type="term" value="F:nucleic acid binding"/>
    <property type="evidence" value="ECO:0007669"/>
    <property type="project" value="InterPro"/>
</dbReference>
<feature type="domain" description="RSE1/DDB1/CPSF1 second beta-propeller" evidence="6">
    <location>
        <begin position="720"/>
        <end position="1318"/>
    </location>
</feature>
<dbReference type="STRING" id="1754191.A0A1Y1VFQ2"/>
<dbReference type="InterPro" id="IPR050358">
    <property type="entry name" value="RSE1/DDB1/CFT1"/>
</dbReference>
<evidence type="ECO:0000256" key="1">
    <source>
        <dbReference type="ARBA" id="ARBA00004123"/>
    </source>
</evidence>
<dbReference type="Pfam" id="PF03178">
    <property type="entry name" value="CPSF_A"/>
    <property type="match status" value="1"/>
</dbReference>
<dbReference type="OrthoDB" id="6109at2759"/>
<evidence type="ECO:0000259" key="4">
    <source>
        <dbReference type="Pfam" id="PF03178"/>
    </source>
</evidence>
<dbReference type="Gene3D" id="2.130.10.10">
    <property type="entry name" value="YVTN repeat-like/Quinoprotein amine dehydrogenase"/>
    <property type="match status" value="2"/>
</dbReference>
<evidence type="ECO:0000256" key="2">
    <source>
        <dbReference type="ARBA" id="ARBA00023242"/>
    </source>
</evidence>
<gene>
    <name evidence="7" type="ORF">BCR36DRAFT_323027</name>
</gene>
<feature type="compositionally biased region" description="Polar residues" evidence="3">
    <location>
        <begin position="501"/>
        <end position="510"/>
    </location>
</feature>
<keyword evidence="2" id="KW-0539">Nucleus</keyword>
<feature type="compositionally biased region" description="Basic and acidic residues" evidence="3">
    <location>
        <begin position="1389"/>
        <end position="1403"/>
    </location>
</feature>
<feature type="compositionally biased region" description="Basic and acidic residues" evidence="3">
    <location>
        <begin position="529"/>
        <end position="541"/>
    </location>
</feature>
<dbReference type="InterPro" id="IPR058543">
    <property type="entry name" value="Beta-prop_RSE1/DDB1/CPSF1_2nd"/>
</dbReference>
<comment type="caution">
    <text evidence="7">The sequence shown here is derived from an EMBL/GenBank/DDBJ whole genome shotgun (WGS) entry which is preliminary data.</text>
</comment>
<feature type="domain" description="RSE1/DDB1/CPSF1 first beta-propeller" evidence="5">
    <location>
        <begin position="76"/>
        <end position="334"/>
    </location>
</feature>
<feature type="compositionally biased region" description="Low complexity" evidence="3">
    <location>
        <begin position="1369"/>
        <end position="1380"/>
    </location>
</feature>
<feature type="region of interest" description="Disordered" evidence="3">
    <location>
        <begin position="1171"/>
        <end position="1200"/>
    </location>
</feature>
<proteinExistence type="predicted"/>
<dbReference type="EMBL" id="MCFH01000012">
    <property type="protein sequence ID" value="ORX53781.1"/>
    <property type="molecule type" value="Genomic_DNA"/>
</dbReference>
<dbReference type="Pfam" id="PF23726">
    <property type="entry name" value="Beta-prop_RSE1_2nd"/>
    <property type="match status" value="1"/>
</dbReference>
<accession>A0A1Y1VFQ2</accession>
<dbReference type="InterPro" id="IPR004871">
    <property type="entry name" value="RSE1/DDB1/CPSF1_C"/>
</dbReference>
<feature type="region of interest" description="Disordered" evidence="3">
    <location>
        <begin position="901"/>
        <end position="926"/>
    </location>
</feature>
<evidence type="ECO:0000259" key="5">
    <source>
        <dbReference type="Pfam" id="PF10433"/>
    </source>
</evidence>
<comment type="subcellular location">
    <subcellularLocation>
        <location evidence="1">Nucleus</location>
    </subcellularLocation>
</comment>
<evidence type="ECO:0000259" key="6">
    <source>
        <dbReference type="Pfam" id="PF23726"/>
    </source>
</evidence>
<dbReference type="Proteomes" id="UP000193719">
    <property type="component" value="Unassembled WGS sequence"/>
</dbReference>
<dbReference type="InterPro" id="IPR018846">
    <property type="entry name" value="Beta-prop_RSE1/DDB1/CPSF1_1st"/>
</dbReference>
<feature type="compositionally biased region" description="Basic and acidic residues" evidence="3">
    <location>
        <begin position="1183"/>
        <end position="1200"/>
    </location>
</feature>
<evidence type="ECO:0000256" key="3">
    <source>
        <dbReference type="SAM" id="MobiDB-lite"/>
    </source>
</evidence>
<feature type="region of interest" description="Disordered" evidence="3">
    <location>
        <begin position="529"/>
        <end position="548"/>
    </location>
</feature>
<protein>
    <recommendedName>
        <fullName evidence="9">Cleavage/polyadenylation specificity factor A subunit C-terminal domain-containing protein</fullName>
    </recommendedName>
</protein>
<evidence type="ECO:0000313" key="8">
    <source>
        <dbReference type="Proteomes" id="UP000193719"/>
    </source>
</evidence>
<keyword evidence="8" id="KW-1185">Reference proteome</keyword>
<reference evidence="7 8" key="1">
    <citation type="submission" date="2016-08" db="EMBL/GenBank/DDBJ databases">
        <title>Genomes of anaerobic fungi encode conserved fungal cellulosomes for biomass hydrolysis.</title>
        <authorList>
            <consortium name="DOE Joint Genome Institute"/>
            <person name="Haitjema C.H."/>
            <person name="Gilmore S.P."/>
            <person name="Henske J.K."/>
            <person name="Solomon K.V."/>
            <person name="De Groot R."/>
            <person name="Kuo A."/>
            <person name="Mondo S.J."/>
            <person name="Salamov A.A."/>
            <person name="Labutti K."/>
            <person name="Zhao Z."/>
            <person name="Chiniquy J."/>
            <person name="Barry K."/>
            <person name="Brewer H.M."/>
            <person name="Purvine S.O."/>
            <person name="Wright A.T."/>
            <person name="Boxma B."/>
            <person name="Van Alen T."/>
            <person name="Hackstein J.H."/>
            <person name="Baker S.E."/>
            <person name="Grigoriev I.V."/>
            <person name="O'Malley M.A."/>
        </authorList>
    </citation>
    <scope>NUCLEOTIDE SEQUENCE [LARGE SCALE GENOMIC DNA]</scope>
    <source>
        <strain evidence="8">finn</strain>
    </source>
</reference>
<dbReference type="GO" id="GO:0005634">
    <property type="term" value="C:nucleus"/>
    <property type="evidence" value="ECO:0007669"/>
    <property type="project" value="UniProtKB-SubCell"/>
</dbReference>
<feature type="region of interest" description="Disordered" evidence="3">
    <location>
        <begin position="1360"/>
        <end position="1412"/>
    </location>
</feature>
<evidence type="ECO:0000313" key="7">
    <source>
        <dbReference type="EMBL" id="ORX53781.1"/>
    </source>
</evidence>
<feature type="region of interest" description="Disordered" evidence="3">
    <location>
        <begin position="967"/>
        <end position="1005"/>
    </location>
</feature>
<evidence type="ECO:0008006" key="9">
    <source>
        <dbReference type="Google" id="ProtNLM"/>
    </source>
</evidence>
<feature type="domain" description="RSE1/DDB1/CPSF1 C-terminal" evidence="4">
    <location>
        <begin position="1422"/>
        <end position="1755"/>
    </location>
</feature>
<organism evidence="7 8">
    <name type="scientific">Piromyces finnis</name>
    <dbReference type="NCBI Taxonomy" id="1754191"/>
    <lineage>
        <taxon>Eukaryota</taxon>
        <taxon>Fungi</taxon>
        <taxon>Fungi incertae sedis</taxon>
        <taxon>Chytridiomycota</taxon>
        <taxon>Chytridiomycota incertae sedis</taxon>
        <taxon>Neocallimastigomycetes</taxon>
        <taxon>Neocallimastigales</taxon>
        <taxon>Neocallimastigaceae</taxon>
        <taxon>Piromyces</taxon>
    </lineage>
</organism>
<dbReference type="InterPro" id="IPR015943">
    <property type="entry name" value="WD40/YVTN_repeat-like_dom_sf"/>
</dbReference>
<sequence>MSMYNLYREVYPPSCVEDAIPCHFTSPTARNLVVVKASTIEIYEVLEISDEEEKKFWIGKDSKDQEKTNDQIYPKIRAGLELVTSYKIHGNVTSINCIKTTTNVGLLGMDSLLVSFKDAKMSLLEWSNATKDIVTVSLHYYEREEFQDVYLSTSNPEIRVDPLNRCAALQFYYDQIAILPFKQEVAGGVASTYIDEDILKEINENQYERDSRENPCLPSFVISGNKIDKRIKNIIDVVFLYNYFEPTLAILYEPDLTWPGRLAQLNDTCSLVVVSLDLTQHIYPVLFSVDHLPYNCFKLISVPSPVGGILVVSQNGLIYIDQTSVPGISLGLNEYFGMEKKLSTRNDDPSVNILQKALELQPKNPLYSSRMTNFKYLGVTLDASVSCFLNPDTLMFILKEGDVMIVEMVGNEGDGHGWARKKNGISKFRVAKCSIKTTPPICLCKVGQEINSDGIDRWKNENKGTGYLFVGSRVDDSMLLQYQEFEILDITAEEEPEENKVATSPSTTTIKENEKNEPVDDLYNLSKTSSEKITDEKEANAKENVAADSSSETDFYNINIPFDPAAELAASTNEKEKEKKDSSMKIDEDTLDDDLYALNEDIPTEPNDPDTQKKTEIEVEEEDLMKYIPPSSKFFFRVLDTINNIGPITQMEISDPGWASACPYADYDDFPHNYQPTIPRKDIQIVTCSGGQDPSRGNLNILRKNIHPVIYGNFEELGNDIQNVWAIKLKLPSSLFLDLSSSNTKEKLYDRILVISKESCTMVLETGEELSELEESGFYEDGPTVSVASFLKNSVVIQVHQKGIIVINGDYKKIDEAMIDSNRTIVYCSLIDPYILLLFDDGNINIYKIDEKELKLEKVKDMERKDVKACCLYKSPISVFPTREDANKILSKNYLKAKRKPFKNSKKRNLSDQDNSNEKKMKIDNDDDLYNDVGLYNDGSTTTTPVTSKEMDNSAVDELDLYNLSSQSTQETSIKEKATVEDDESKENDEKKNEDEINIDEEKESNKINQENKEFRRNEKYWCVIYTVKGSLEIFSLEDFQSYFVYNRLDYLPKLVIDQYNMKMNKLDENIENQGISSDIEEILLTNFKKDQKSLYPYLIIRTNLNDLIIYKAFLFSSAYESNHSLGSLRNNNFNSENSSSSNCSVTRLGIRFKRIEHDFLTREPLLASNNSTLSTNKKNQKKSTENDDKMKVDGEDENKISKPPSIRKTYLKYFSKILGQNKEIFVNGVFMSGPRPCWILICGNGSVNPVKLEITEENGYYSILPSPPPQILGKGKIWVHPMIVDGRIKCFTEFHNINCPYGFLYVNKKNSLRICKLSPDFTYDSPWPTRKIPLNDRVPENLNYHTPSQTFAMITSRPEKYKNPEPDNTNNTNNNANANSVSTPNVHNEVETPKPEEPKNENEAIQEEEDSGAYSPLTVIYSLELVSPITWETVDKIDFEEYETVLTVKCLDLECKQTTSGKKKFLVIGTGFLKGEDVTTKGKIYVYDIIDVIPEPNNPQTNHKFKLLFVNDEKGPVTNVCASKGFLLAAIGNKVIIHSFEDTEKLSGIAFLDVNMYVNSIKSIKNYILIGDAFKSIWFTAFQEEPAKLVVLGKDFYDLQIYASEFLIDDNTLFFLVSDADKNICLFTYAPYNVQSSNGQKLLRQADFHVGSHVSCTSRLEKINVIKKKGGNQNTSKQHCCLCGTLDGGLCYVVPVSERMYKRMNALNISLTAGINHIAGLNPRGYRQMQSKTIRLKSNIHKNILDGDLLYQFTNLSITGQKDMSKRIGSSVEKIMNDLLEMSMGIEFF</sequence>
<name>A0A1Y1VFQ2_9FUNG</name>
<feature type="region of interest" description="Disordered" evidence="3">
    <location>
        <begin position="494"/>
        <end position="517"/>
    </location>
</feature>
<dbReference type="PANTHER" id="PTHR10644">
    <property type="entry name" value="DNA REPAIR/RNA PROCESSING CPSF FAMILY"/>
    <property type="match status" value="1"/>
</dbReference>